<dbReference type="GeneID" id="25790679"/>
<dbReference type="Proteomes" id="UP000007115">
    <property type="component" value="Unassembled WGS sequence"/>
</dbReference>
<dbReference type="InParanoid" id="G9MP29"/>
<reference evidence="2 3" key="1">
    <citation type="journal article" date="2011" name="Genome Biol.">
        <title>Comparative genome sequence analysis underscores mycoparasitism as the ancestral life style of Trichoderma.</title>
        <authorList>
            <person name="Kubicek C.P."/>
            <person name="Herrera-Estrella A."/>
            <person name="Seidl-Seiboth V."/>
            <person name="Martinez D.A."/>
            <person name="Druzhinina I.S."/>
            <person name="Thon M."/>
            <person name="Zeilinger S."/>
            <person name="Casas-Flores S."/>
            <person name="Horwitz B.A."/>
            <person name="Mukherjee P.K."/>
            <person name="Mukherjee M."/>
            <person name="Kredics L."/>
            <person name="Alcaraz L.D."/>
            <person name="Aerts A."/>
            <person name="Antal Z."/>
            <person name="Atanasova L."/>
            <person name="Cervantes-Badillo M.G."/>
            <person name="Challacombe J."/>
            <person name="Chertkov O."/>
            <person name="McCluskey K."/>
            <person name="Coulpier F."/>
            <person name="Deshpande N."/>
            <person name="von Doehren H."/>
            <person name="Ebbole D.J."/>
            <person name="Esquivel-Naranjo E.U."/>
            <person name="Fekete E."/>
            <person name="Flipphi M."/>
            <person name="Glaser F."/>
            <person name="Gomez-Rodriguez E.Y."/>
            <person name="Gruber S."/>
            <person name="Han C."/>
            <person name="Henrissat B."/>
            <person name="Hermosa R."/>
            <person name="Hernandez-Onate M."/>
            <person name="Karaffa L."/>
            <person name="Kosti I."/>
            <person name="Le Crom S."/>
            <person name="Lindquist E."/>
            <person name="Lucas S."/>
            <person name="Luebeck M."/>
            <person name="Luebeck P.S."/>
            <person name="Margeot A."/>
            <person name="Metz B."/>
            <person name="Misra M."/>
            <person name="Nevalainen H."/>
            <person name="Omann M."/>
            <person name="Packer N."/>
            <person name="Perrone G."/>
            <person name="Uresti-Rivera E.E."/>
            <person name="Salamov A."/>
            <person name="Schmoll M."/>
            <person name="Seiboth B."/>
            <person name="Shapiro H."/>
            <person name="Sukno S."/>
            <person name="Tamayo-Ramos J.A."/>
            <person name="Tisch D."/>
            <person name="Wiest A."/>
            <person name="Wilkinson H.H."/>
            <person name="Zhang M."/>
            <person name="Coutinho P.M."/>
            <person name="Kenerley C.M."/>
            <person name="Monte E."/>
            <person name="Baker S.E."/>
            <person name="Grigoriev I.V."/>
        </authorList>
    </citation>
    <scope>NUCLEOTIDE SEQUENCE [LARGE SCALE GENOMIC DNA]</scope>
    <source>
        <strain evidence="3">Gv29-8 / FGSC 10586</strain>
    </source>
</reference>
<keyword evidence="1" id="KW-0812">Transmembrane</keyword>
<keyword evidence="1" id="KW-1133">Transmembrane helix</keyword>
<organism evidence="2 3">
    <name type="scientific">Hypocrea virens (strain Gv29-8 / FGSC 10586)</name>
    <name type="common">Gliocladium virens</name>
    <name type="synonym">Trichoderma virens</name>
    <dbReference type="NCBI Taxonomy" id="413071"/>
    <lineage>
        <taxon>Eukaryota</taxon>
        <taxon>Fungi</taxon>
        <taxon>Dikarya</taxon>
        <taxon>Ascomycota</taxon>
        <taxon>Pezizomycotina</taxon>
        <taxon>Sordariomycetes</taxon>
        <taxon>Hypocreomycetidae</taxon>
        <taxon>Hypocreales</taxon>
        <taxon>Hypocreaceae</taxon>
        <taxon>Trichoderma</taxon>
    </lineage>
</organism>
<dbReference type="AlphaFoldDB" id="G9MP29"/>
<proteinExistence type="predicted"/>
<feature type="transmembrane region" description="Helical" evidence="1">
    <location>
        <begin position="37"/>
        <end position="56"/>
    </location>
</feature>
<keyword evidence="1" id="KW-0472">Membrane</keyword>
<comment type="caution">
    <text evidence="2">The sequence shown here is derived from an EMBL/GenBank/DDBJ whole genome shotgun (WGS) entry which is preliminary data.</text>
</comment>
<evidence type="ECO:0000313" key="2">
    <source>
        <dbReference type="EMBL" id="EHK23631.1"/>
    </source>
</evidence>
<dbReference type="EMBL" id="ABDF02000005">
    <property type="protein sequence ID" value="EHK23631.1"/>
    <property type="molecule type" value="Genomic_DNA"/>
</dbReference>
<protein>
    <submittedName>
        <fullName evidence="2">Uncharacterized protein</fullName>
    </submittedName>
</protein>
<evidence type="ECO:0000313" key="3">
    <source>
        <dbReference type="Proteomes" id="UP000007115"/>
    </source>
</evidence>
<evidence type="ECO:0000256" key="1">
    <source>
        <dbReference type="SAM" id="Phobius"/>
    </source>
</evidence>
<dbReference type="VEuPathDB" id="FungiDB:TRIVIDRAFT_212592"/>
<accession>G9MP29</accession>
<dbReference type="HOGENOM" id="CLU_2904481_0_0_1"/>
<keyword evidence="3" id="KW-1185">Reference proteome</keyword>
<gene>
    <name evidence="2" type="ORF">TRIVIDRAFT_212592</name>
</gene>
<name>G9MP29_HYPVG</name>
<sequence>MINDSSRNELTSPTLSICITVLSKSYSVGHIALQKSLGLLFFFFLKIGVHWCLFATRKLPAD</sequence>
<dbReference type="RefSeq" id="XP_013957843.1">
    <property type="nucleotide sequence ID" value="XM_014102368.1"/>
</dbReference>